<dbReference type="PANTHER" id="PTHR30121:SF6">
    <property type="entry name" value="SLR6007 PROTEIN"/>
    <property type="match status" value="1"/>
</dbReference>
<evidence type="ECO:0000313" key="6">
    <source>
        <dbReference type="Proteomes" id="UP000030902"/>
    </source>
</evidence>
<dbReference type="Pfam" id="PF12696">
    <property type="entry name" value="TraG-D_C"/>
    <property type="match status" value="1"/>
</dbReference>
<dbReference type="Gene3D" id="3.40.50.300">
    <property type="entry name" value="P-loop containing nucleotide triphosphate hydrolases"/>
    <property type="match status" value="2"/>
</dbReference>
<dbReference type="Pfam" id="PF26449">
    <property type="entry name" value="DUF8128"/>
    <property type="match status" value="1"/>
</dbReference>
<evidence type="ECO:0000259" key="3">
    <source>
        <dbReference type="Pfam" id="PF12696"/>
    </source>
</evidence>
<dbReference type="SUPFAM" id="SSF52540">
    <property type="entry name" value="P-loop containing nucleoside triphosphate hydrolases"/>
    <property type="match status" value="1"/>
</dbReference>
<organism evidence="5 6">
    <name type="scientific">Candidatus Nanosynbacter lyticus</name>
    <dbReference type="NCBI Taxonomy" id="2093824"/>
    <lineage>
        <taxon>Bacteria</taxon>
        <taxon>Candidatus Saccharimonadota</taxon>
        <taxon>Candidatus Saccharimonadia</taxon>
        <taxon>Candidatus Nanosynbacterales</taxon>
        <taxon>Candidatus Nanosynbacteraceae</taxon>
        <taxon>Candidatus Nanosynbacter</taxon>
    </lineage>
</organism>
<evidence type="ECO:0000256" key="2">
    <source>
        <dbReference type="SAM" id="Phobius"/>
    </source>
</evidence>
<feature type="domain" description="DUF8128" evidence="4">
    <location>
        <begin position="71"/>
        <end position="366"/>
    </location>
</feature>
<evidence type="ECO:0000256" key="1">
    <source>
        <dbReference type="SAM" id="MobiDB-lite"/>
    </source>
</evidence>
<feature type="compositionally biased region" description="Basic and acidic residues" evidence="1">
    <location>
        <begin position="249"/>
        <end position="263"/>
    </location>
</feature>
<dbReference type="KEGG" id="sox:TM7x_00595"/>
<protein>
    <submittedName>
        <fullName evidence="5">Uncharacterized protein</fullName>
    </submittedName>
</protein>
<dbReference type="AlphaFoldDB" id="A0A6S4GQD2"/>
<feature type="domain" description="TraD/TraG TraM recognition site" evidence="3">
    <location>
        <begin position="672"/>
        <end position="732"/>
    </location>
</feature>
<sequence length="949" mass="104665">MGAGPLIVSFIVIVIIAAGITVAFLQYRNMLREAKNYERGLKMVPLLIHLPPTSEDVNGSNRDERDLTEEVLSQAQVMYNIISSTATKGFKSKVYGQRHMSFEIVARGGLVHYYAVVPLVLVDVIRQAVAAAYPSARLEEVTDANIFSKVGKMSGTIGGEFTLKKSFVYPISTYQESKRDASRALLNALSSASREDGIGVQFLLRPAYDGWSKASESHIDGMKKNKGKKKGLAGVAPLDIMEALWKPPEGGDKDEAKSPEDKQLSSLEQAEVDAISEKTRYPAYEVLVRVVISSNTAARSQVLLKNIIAAFSLFDSPRNNGFKFSLTRNVEEMTTAYIMRFFPQETRSNILNSVEMATLFHLPGSSAIPTSQVKRQMSKQVDGPTDILDEGLLIGYNEFRGVKKPIRIGTKDRRRHVYIIGQTGVGKSVLQENMAYQDMMDGRGFAFIDPHGDLVESLLGKVPKERVEDIIYFNPSDMANPIGLNMFEFDTPDQKDFLVQEAINMLYGLYDPGHTGIVGPRLEHIFRNCALLLMADPAGGTFIDVPKCLIDPEFVKSKLKYVKDQQVIDFWTKEFPASQRSNEAGEVVSWVVAKFGPFISNDAMRNIIGQTKSGFNLREIMDNNKILLVNLSKGKMGELNSKLLGIIFVMKFQAAAMSRADIPEDQRVDFSLYVDEFQNFATDSFESILSEARKYKLSLIMGNQFMTQLTDKIREAIIGNVGTVISGRIGVTDAELMVKKFQPTFDVDDLAKLPNFQSITSVMINNVPSAPFSMNWIPPMGQANNQLRDALVRLSAAKYGKPRAVVEKEIFDRLRSSQIPKLNSMQGISSAGQKPSAGGSSFLDEWLAKRQQLGGKPAVNPVTKPSGVQISSSAQQVSGSVGSISNTPSAAAPVGNPISLQNKDSERDIATANTNRLPSAVEPSRPVVKNRLDLRSSNNDDNEVTINLR</sequence>
<feature type="region of interest" description="Disordered" evidence="1">
    <location>
        <begin position="247"/>
        <end position="267"/>
    </location>
</feature>
<keyword evidence="2" id="KW-0812">Transmembrane</keyword>
<feature type="transmembrane region" description="Helical" evidence="2">
    <location>
        <begin position="6"/>
        <end position="25"/>
    </location>
</feature>
<keyword evidence="6" id="KW-1185">Reference proteome</keyword>
<dbReference type="Proteomes" id="UP000030902">
    <property type="component" value="Chromosome"/>
</dbReference>
<dbReference type="RefSeq" id="WP_039326872.1">
    <property type="nucleotide sequence ID" value="NZ_CP007496.1"/>
</dbReference>
<feature type="compositionally biased region" description="Low complexity" evidence="1">
    <location>
        <begin position="866"/>
        <end position="885"/>
    </location>
</feature>
<proteinExistence type="predicted"/>
<gene>
    <name evidence="5" type="ORF">TM7x_00595</name>
</gene>
<name>A0A6S4GQD2_9BACT</name>
<evidence type="ECO:0000313" key="5">
    <source>
        <dbReference type="EMBL" id="AJA06322.1"/>
    </source>
</evidence>
<evidence type="ECO:0000259" key="4">
    <source>
        <dbReference type="Pfam" id="PF26449"/>
    </source>
</evidence>
<dbReference type="CDD" id="cd01127">
    <property type="entry name" value="TrwB_TraG_TraD_VirD4"/>
    <property type="match status" value="1"/>
</dbReference>
<dbReference type="InterPro" id="IPR032689">
    <property type="entry name" value="TraG-D_C"/>
</dbReference>
<accession>A0A6S4GQD2</accession>
<keyword evidence="2" id="KW-0472">Membrane</keyword>
<dbReference type="InterPro" id="IPR027417">
    <property type="entry name" value="P-loop_NTPase"/>
</dbReference>
<dbReference type="PANTHER" id="PTHR30121">
    <property type="entry name" value="UNCHARACTERIZED PROTEIN YJGR-RELATED"/>
    <property type="match status" value="1"/>
</dbReference>
<feature type="region of interest" description="Disordered" evidence="1">
    <location>
        <begin position="854"/>
        <end position="901"/>
    </location>
</feature>
<dbReference type="InterPro" id="IPR058441">
    <property type="entry name" value="DUF8128"/>
</dbReference>
<dbReference type="EMBL" id="CP007496">
    <property type="protein sequence ID" value="AJA06322.1"/>
    <property type="molecule type" value="Genomic_DNA"/>
</dbReference>
<keyword evidence="2" id="KW-1133">Transmembrane helix</keyword>
<reference evidence="5 6" key="1">
    <citation type="journal article" date="2015" name="Proc. Natl. Acad. Sci. U.S.A.">
        <title>Cultivation of a human-associated TM7 phylotype reveals a reduced genome and epibiotic parasitic lifestyle.</title>
        <authorList>
            <person name="He X."/>
            <person name="McLean J.S."/>
            <person name="Edlund A."/>
            <person name="Yooseph S."/>
            <person name="Hall A.P."/>
            <person name="Liu S.Y."/>
            <person name="Dorrestein P.C."/>
            <person name="Esquenazi E."/>
            <person name="Hunter R.C."/>
            <person name="Cheng G."/>
            <person name="Nelson K.E."/>
            <person name="Lux R."/>
            <person name="Shi W."/>
        </authorList>
    </citation>
    <scope>NUCLEOTIDE SEQUENCE [LARGE SCALE GENOMIC DNA]</scope>
    <source>
        <strain evidence="5 6">TM7x</strain>
    </source>
</reference>
<dbReference type="InterPro" id="IPR051162">
    <property type="entry name" value="T4SS_component"/>
</dbReference>